<name>A0A645H3B9_9ZZZZ</name>
<sequence>MVQLIILPEPDSRESYITPEHIIMTKESGGQKLDHLTSIYRESPLLQLKRTSLLMYFIIMETLYQTLADINTVASHPASVMIMK</sequence>
<proteinExistence type="predicted"/>
<comment type="caution">
    <text evidence="1">The sequence shown here is derived from an EMBL/GenBank/DDBJ whole genome shotgun (WGS) entry which is preliminary data.</text>
</comment>
<gene>
    <name evidence="1" type="ORF">SDC9_180674</name>
</gene>
<dbReference type="EMBL" id="VSSQ01085578">
    <property type="protein sequence ID" value="MPN33190.1"/>
    <property type="molecule type" value="Genomic_DNA"/>
</dbReference>
<protein>
    <submittedName>
        <fullName evidence="1">Uncharacterized protein</fullName>
    </submittedName>
</protein>
<accession>A0A645H3B9</accession>
<dbReference type="AlphaFoldDB" id="A0A645H3B9"/>
<evidence type="ECO:0000313" key="1">
    <source>
        <dbReference type="EMBL" id="MPN33190.1"/>
    </source>
</evidence>
<organism evidence="1">
    <name type="scientific">bioreactor metagenome</name>
    <dbReference type="NCBI Taxonomy" id="1076179"/>
    <lineage>
        <taxon>unclassified sequences</taxon>
        <taxon>metagenomes</taxon>
        <taxon>ecological metagenomes</taxon>
    </lineage>
</organism>
<reference evidence="1" key="1">
    <citation type="submission" date="2019-08" db="EMBL/GenBank/DDBJ databases">
        <authorList>
            <person name="Kucharzyk K."/>
            <person name="Murdoch R.W."/>
            <person name="Higgins S."/>
            <person name="Loffler F."/>
        </authorList>
    </citation>
    <scope>NUCLEOTIDE SEQUENCE</scope>
</reference>